<gene>
    <name evidence="2" type="ORF">ESW18_17340</name>
    <name evidence="1" type="ORF">LV84_03466</name>
</gene>
<protein>
    <submittedName>
        <fullName evidence="1">Uncharacterized protein</fullName>
    </submittedName>
</protein>
<evidence type="ECO:0000313" key="4">
    <source>
        <dbReference type="Proteomes" id="UP000321927"/>
    </source>
</evidence>
<dbReference type="Proteomes" id="UP000249115">
    <property type="component" value="Unassembled WGS sequence"/>
</dbReference>
<sequence>MFGFFNKKAKTGKNLGAFSSYGMEEIYYFLSENRIESKIKDLERAPTLGTRIEDFVSSSGVSCPSGELHFFWMLLGYFKNDLDLGIYLIKKSKSFDESNYPKKLSLKEGVKLSADSMDRLAKKNPEKKELYILNKRPIFWLEYDLFHFYTIKNFIYNYNLKKLNGINLEGSFKKKGSVISALDFHLIFRSMRKPKSGFYLTVKSDHLLNELKFDLLELSNNKTFSFETFFGSYQIEISSNQAIISKIKSYSNPKIDLVLSTDILRLIKELTLDYLSNFDKITERFINDVTKPNLNFFLGEALRINNIGEIIIKEIEKELVKKSEIWGELEQYKKVKWFGYP</sequence>
<dbReference type="RefSeq" id="WP_086502727.1">
    <property type="nucleotide sequence ID" value="NZ_MSSV01000019.1"/>
</dbReference>
<comment type="caution">
    <text evidence="1">The sequence shown here is derived from an EMBL/GenBank/DDBJ whole genome shotgun (WGS) entry which is preliminary data.</text>
</comment>
<organism evidence="1 3">
    <name type="scientific">Algoriphagus ratkowskyi</name>
    <dbReference type="NCBI Taxonomy" id="57028"/>
    <lineage>
        <taxon>Bacteria</taxon>
        <taxon>Pseudomonadati</taxon>
        <taxon>Bacteroidota</taxon>
        <taxon>Cytophagia</taxon>
        <taxon>Cytophagales</taxon>
        <taxon>Cyclobacteriaceae</taxon>
        <taxon>Algoriphagus</taxon>
    </lineage>
</organism>
<keyword evidence="4" id="KW-1185">Reference proteome</keyword>
<dbReference type="EMBL" id="VORV01000014">
    <property type="protein sequence ID" value="TXD76195.1"/>
    <property type="molecule type" value="Genomic_DNA"/>
</dbReference>
<proteinExistence type="predicted"/>
<reference evidence="1 3" key="1">
    <citation type="submission" date="2018-06" db="EMBL/GenBank/DDBJ databases">
        <title>Genomic Encyclopedia of Archaeal and Bacterial Type Strains, Phase II (KMG-II): from individual species to whole genera.</title>
        <authorList>
            <person name="Goeker M."/>
        </authorList>
    </citation>
    <scope>NUCLEOTIDE SEQUENCE [LARGE SCALE GENOMIC DNA]</scope>
    <source>
        <strain evidence="1 3">DSM 22686</strain>
    </source>
</reference>
<name>A0A2W7R2I5_9BACT</name>
<evidence type="ECO:0000313" key="1">
    <source>
        <dbReference type="EMBL" id="PZX52460.1"/>
    </source>
</evidence>
<accession>A0A2W7R2I5</accession>
<dbReference type="EMBL" id="QKZU01000015">
    <property type="protein sequence ID" value="PZX52460.1"/>
    <property type="molecule type" value="Genomic_DNA"/>
</dbReference>
<evidence type="ECO:0000313" key="2">
    <source>
        <dbReference type="EMBL" id="TXD76195.1"/>
    </source>
</evidence>
<dbReference type="Proteomes" id="UP000321927">
    <property type="component" value="Unassembled WGS sequence"/>
</dbReference>
<evidence type="ECO:0000313" key="3">
    <source>
        <dbReference type="Proteomes" id="UP000249115"/>
    </source>
</evidence>
<reference evidence="2 4" key="2">
    <citation type="submission" date="2019-08" db="EMBL/GenBank/DDBJ databases">
        <title>Genome of Algoriphagus ratkowskyi IC026.</title>
        <authorList>
            <person name="Bowman J.P."/>
        </authorList>
    </citation>
    <scope>NUCLEOTIDE SEQUENCE [LARGE SCALE GENOMIC DNA]</scope>
    <source>
        <strain evidence="2 4">IC026</strain>
    </source>
</reference>
<dbReference type="AlphaFoldDB" id="A0A2W7R2I5"/>